<dbReference type="RefSeq" id="WP_261760287.1">
    <property type="nucleotide sequence ID" value="NZ_CP104562.2"/>
</dbReference>
<dbReference type="EMBL" id="CP104562">
    <property type="protein sequence ID" value="UXH80470.1"/>
    <property type="molecule type" value="Genomic_DNA"/>
</dbReference>
<keyword evidence="3" id="KW-1185">Reference proteome</keyword>
<feature type="compositionally biased region" description="Low complexity" evidence="1">
    <location>
        <begin position="240"/>
        <end position="249"/>
    </location>
</feature>
<dbReference type="Proteomes" id="UP001064933">
    <property type="component" value="Chromosome"/>
</dbReference>
<organism evidence="2 3">
    <name type="scientific">Roseateles amylovorans</name>
    <dbReference type="NCBI Taxonomy" id="2978473"/>
    <lineage>
        <taxon>Bacteria</taxon>
        <taxon>Pseudomonadati</taxon>
        <taxon>Pseudomonadota</taxon>
        <taxon>Betaproteobacteria</taxon>
        <taxon>Burkholderiales</taxon>
        <taxon>Sphaerotilaceae</taxon>
        <taxon>Roseateles</taxon>
    </lineage>
</organism>
<feature type="region of interest" description="Disordered" evidence="1">
    <location>
        <begin position="160"/>
        <end position="190"/>
    </location>
</feature>
<reference evidence="2" key="1">
    <citation type="submission" date="2022-10" db="EMBL/GenBank/DDBJ databases">
        <title>Characterization and whole genome sequencing of a new Roseateles species, isolated from fresh water.</title>
        <authorList>
            <person name="Guliayeva D.Y."/>
            <person name="Akhremchuk A.E."/>
            <person name="Sikolenko M.A."/>
            <person name="Valentovich L.N."/>
            <person name="Sidarenka A.V."/>
        </authorList>
    </citation>
    <scope>NUCLEOTIDE SEQUENCE</scope>
    <source>
        <strain evidence="2">BIM B-1768</strain>
    </source>
</reference>
<evidence type="ECO:0000313" key="2">
    <source>
        <dbReference type="EMBL" id="UXH80470.1"/>
    </source>
</evidence>
<proteinExistence type="predicted"/>
<evidence type="ECO:0000313" key="3">
    <source>
        <dbReference type="Proteomes" id="UP001064933"/>
    </source>
</evidence>
<evidence type="ECO:0000256" key="1">
    <source>
        <dbReference type="SAM" id="MobiDB-lite"/>
    </source>
</evidence>
<feature type="region of interest" description="Disordered" evidence="1">
    <location>
        <begin position="213"/>
        <end position="249"/>
    </location>
</feature>
<accession>A0ABY6B5L7</accession>
<protein>
    <submittedName>
        <fullName evidence="2">Uncharacterized protein</fullName>
    </submittedName>
</protein>
<sequence>MNSIESAASRQLRFDMAEGSRLRDAILSDLERTPRSEYGVGLPLRAVRHRYVLNAGTLVGTTVDDDPKTMIDANRVDAQTLVMGIPCPDPMVMRAFLHAMRDEDVRLIVDLSTQKELDLPNTAHYHQGGHWSPGAYSGSAQVEVANGSSQESVQLFVGGSGAGASWSSHQGGRPRRPDARSLGRSTSQSLDEPVAAAVTLRCRLIQKIRRRQRSSQSWSCDARTPGLEGAAAPQRPRLTSAGSGASAQGASAPAVGIMRSLSEQPPANDVIHELTHLQIPSAAAMSRSPAGLMWVAGTVDAYVRRAGHATVAFQDADGGQRCALVLAALDLIRSGSTNLADREQLIIQRYANLCRQRGEHLLPDEPDLAVLAKLAAQPGNLRCNVAWGPDRDDEG</sequence>
<name>A0ABY6B5L7_9BURK</name>
<gene>
    <name evidence="2" type="ORF">N4261_11600</name>
</gene>